<dbReference type="PANTHER" id="PTHR10422">
    <property type="entry name" value="CYTOCHROME C OXIDASE SUBUNIT 1"/>
    <property type="match status" value="1"/>
</dbReference>
<keyword evidence="16" id="KW-1003">Cell membrane</keyword>
<keyword evidence="5 15" id="KW-0679">Respiratory chain</keyword>
<feature type="transmembrane region" description="Helical" evidence="16">
    <location>
        <begin position="365"/>
        <end position="389"/>
    </location>
</feature>
<keyword evidence="9 15" id="KW-0249">Electron transport</keyword>
<feature type="transmembrane region" description="Helical" evidence="16">
    <location>
        <begin position="435"/>
        <end position="456"/>
    </location>
</feature>
<accession>A0A316TSG4</accession>
<dbReference type="AlphaFoldDB" id="A0A316TSG4"/>
<dbReference type="GO" id="GO:0015990">
    <property type="term" value="P:electron transport coupled proton transport"/>
    <property type="evidence" value="ECO:0007669"/>
    <property type="project" value="InterPro"/>
</dbReference>
<dbReference type="GO" id="GO:0005886">
    <property type="term" value="C:plasma membrane"/>
    <property type="evidence" value="ECO:0007669"/>
    <property type="project" value="UniProtKB-SubCell"/>
</dbReference>
<evidence type="ECO:0000256" key="5">
    <source>
        <dbReference type="ARBA" id="ARBA00022660"/>
    </source>
</evidence>
<keyword evidence="12 16" id="KW-0186">Copper</keyword>
<comment type="function">
    <text evidence="16">Cytochrome c oxidase is the component of the respiratory chain that catalyzes the reduction of oxygen to water. Subunits 1-3 form the functional core of the enzyme complex. CO I is the catalytic subunit of the enzyme. Electrons originating in cytochrome c are transferred via the copper A center of subunit 2 and heme A of subunit 1 to the bimetallic center formed by heme A3 and copper B.</text>
</comment>
<evidence type="ECO:0000256" key="9">
    <source>
        <dbReference type="ARBA" id="ARBA00022982"/>
    </source>
</evidence>
<keyword evidence="11 16" id="KW-0408">Iron</keyword>
<evidence type="ECO:0000256" key="11">
    <source>
        <dbReference type="ARBA" id="ARBA00023004"/>
    </source>
</evidence>
<evidence type="ECO:0000313" key="19">
    <source>
        <dbReference type="Proteomes" id="UP000245533"/>
    </source>
</evidence>
<name>A0A316TSG4_9BACT</name>
<dbReference type="PROSITE" id="PS00077">
    <property type="entry name" value="COX1_CUB"/>
    <property type="match status" value="1"/>
</dbReference>
<evidence type="ECO:0000259" key="17">
    <source>
        <dbReference type="PROSITE" id="PS50855"/>
    </source>
</evidence>
<comment type="pathway">
    <text evidence="2 16">Energy metabolism; oxidative phosphorylation.</text>
</comment>
<dbReference type="EMBL" id="QGGB01000003">
    <property type="protein sequence ID" value="PWN07340.1"/>
    <property type="molecule type" value="Genomic_DNA"/>
</dbReference>
<feature type="transmembrane region" description="Helical" evidence="16">
    <location>
        <begin position="401"/>
        <end position="423"/>
    </location>
</feature>
<evidence type="ECO:0000256" key="2">
    <source>
        <dbReference type="ARBA" id="ARBA00004673"/>
    </source>
</evidence>
<evidence type="ECO:0000256" key="1">
    <source>
        <dbReference type="ARBA" id="ARBA00004141"/>
    </source>
</evidence>
<evidence type="ECO:0000256" key="14">
    <source>
        <dbReference type="ARBA" id="ARBA00047816"/>
    </source>
</evidence>
<dbReference type="Gene3D" id="1.20.210.10">
    <property type="entry name" value="Cytochrome c oxidase-like, subunit I domain"/>
    <property type="match status" value="1"/>
</dbReference>
<organism evidence="18 19">
    <name type="scientific">Rhodohalobacter mucosus</name>
    <dbReference type="NCBI Taxonomy" id="2079485"/>
    <lineage>
        <taxon>Bacteria</taxon>
        <taxon>Pseudomonadati</taxon>
        <taxon>Balneolota</taxon>
        <taxon>Balneolia</taxon>
        <taxon>Balneolales</taxon>
        <taxon>Balneolaceae</taxon>
        <taxon>Rhodohalobacter</taxon>
    </lineage>
</organism>
<dbReference type="GO" id="GO:0004129">
    <property type="term" value="F:cytochrome-c oxidase activity"/>
    <property type="evidence" value="ECO:0007669"/>
    <property type="project" value="UniProtKB-EC"/>
</dbReference>
<comment type="caution">
    <text evidence="18">The sequence shown here is derived from an EMBL/GenBank/DDBJ whole genome shotgun (WGS) entry which is preliminary data.</text>
</comment>
<keyword evidence="4 15" id="KW-0349">Heme</keyword>
<dbReference type="EC" id="7.1.1.9" evidence="16"/>
<sequence>MATTEAPAYKKLQVKRFKPEENPDKHYLNEEKGLWAWMTTVDHKKIGLMYLASVAVFFFVGGVLALLLRTELLTPSQNFMDADVYNQVFTLHGAIMIFFFLIPSVPAALGNFILPLQLGCKDVAFPRLNLASFYIYVIGALFTLFAIFTGGVDTGWTFYTPYSASTGGNVMAMTLGVFILGFSSILTGVNFMTTIHKLRAPGMTWNKLSLNMWALYATSIIQILATPVLAITLLLLTMERALGIGIFDPALGGDPVLYQHFFWFYSHPAVYIMIVPGFGVISEVISTFSKKIIFGYWAIALSSLAIAFIGFLVWGHHMFTAGQSSLAAMVFSFLTFLVGIPTGIKIFNWVATMYKGSIDLKTPMVYAIIFLFLFMIGGFTGIMLGSLAVDIHLHDTYYVVAHFHYVMMGGMVMAFLAGLHYWWPKMFGKMYNETIAKITAGIIFVGFNMTFLPQFVMGSQGMPRRYFNYIDQFQGFHVTSTIGSYIIGLGFTIMFFYLLHSLLKGRRASSNPWGSRAMEWQVSSPPPLHNFEHTPVVINGPYDYHKPMSEFQLGIASSHNGHHTHETADVHETTGTVEKA</sequence>
<proteinExistence type="inferred from homology"/>
<feature type="transmembrane region" description="Helical" evidence="16">
    <location>
        <begin position="256"/>
        <end position="281"/>
    </location>
</feature>
<feature type="transmembrane region" description="Helical" evidence="16">
    <location>
        <begin position="170"/>
        <end position="192"/>
    </location>
</feature>
<keyword evidence="6 15" id="KW-0812">Transmembrane</keyword>
<dbReference type="Pfam" id="PF00115">
    <property type="entry name" value="COX1"/>
    <property type="match status" value="1"/>
</dbReference>
<dbReference type="InterPro" id="IPR023615">
    <property type="entry name" value="Cyt_c_Oxase_su1_BS"/>
</dbReference>
<keyword evidence="3 15" id="KW-0813">Transport</keyword>
<dbReference type="RefSeq" id="WP_109644932.1">
    <property type="nucleotide sequence ID" value="NZ_QGGB01000003.1"/>
</dbReference>
<dbReference type="NCBIfam" id="TIGR02891">
    <property type="entry name" value="CtaD_CoxA"/>
    <property type="match status" value="1"/>
</dbReference>
<feature type="transmembrane region" description="Helical" evidence="16">
    <location>
        <begin position="293"/>
        <end position="314"/>
    </location>
</feature>
<feature type="transmembrane region" description="Helical" evidence="16">
    <location>
        <begin position="48"/>
        <end position="68"/>
    </location>
</feature>
<gene>
    <name evidence="18" type="primary">ctaD</name>
    <name evidence="18" type="ORF">DDZ15_03485</name>
</gene>
<protein>
    <recommendedName>
        <fullName evidence="16">Cytochrome c oxidase subunit 1</fullName>
        <ecNumber evidence="16">7.1.1.9</ecNumber>
    </recommendedName>
</protein>
<feature type="domain" description="Cytochrome oxidase subunit I profile" evidence="17">
    <location>
        <begin position="29"/>
        <end position="538"/>
    </location>
</feature>
<dbReference type="OrthoDB" id="9759913at2"/>
<evidence type="ECO:0000256" key="3">
    <source>
        <dbReference type="ARBA" id="ARBA00022448"/>
    </source>
</evidence>
<keyword evidence="10 16" id="KW-1133">Transmembrane helix</keyword>
<evidence type="ECO:0000256" key="10">
    <source>
        <dbReference type="ARBA" id="ARBA00022989"/>
    </source>
</evidence>
<feature type="transmembrane region" description="Helical" evidence="16">
    <location>
        <begin position="326"/>
        <end position="344"/>
    </location>
</feature>
<dbReference type="InterPro" id="IPR000883">
    <property type="entry name" value="Cyt_C_Oxase_1"/>
</dbReference>
<dbReference type="Proteomes" id="UP000245533">
    <property type="component" value="Unassembled WGS sequence"/>
</dbReference>
<evidence type="ECO:0000313" key="18">
    <source>
        <dbReference type="EMBL" id="PWN07340.1"/>
    </source>
</evidence>
<comment type="subcellular location">
    <subcellularLocation>
        <location evidence="16">Cell membrane</location>
        <topology evidence="16">Multi-pass membrane protein</topology>
    </subcellularLocation>
    <subcellularLocation>
        <location evidence="1">Membrane</location>
        <topology evidence="1">Multi-pass membrane protein</topology>
    </subcellularLocation>
</comment>
<keyword evidence="19" id="KW-1185">Reference proteome</keyword>
<dbReference type="InterPro" id="IPR014241">
    <property type="entry name" value="Cyt_c_oxidase_su1_bac"/>
</dbReference>
<dbReference type="GO" id="GO:0006119">
    <property type="term" value="P:oxidative phosphorylation"/>
    <property type="evidence" value="ECO:0007669"/>
    <property type="project" value="UniProtKB-UniPathway"/>
</dbReference>
<dbReference type="InterPro" id="IPR023616">
    <property type="entry name" value="Cyt_c_oxase-like_su1_dom"/>
</dbReference>
<dbReference type="PANTHER" id="PTHR10422:SF18">
    <property type="entry name" value="CYTOCHROME C OXIDASE SUBUNIT 1"/>
    <property type="match status" value="1"/>
</dbReference>
<evidence type="ECO:0000256" key="12">
    <source>
        <dbReference type="ARBA" id="ARBA00023008"/>
    </source>
</evidence>
<dbReference type="GO" id="GO:0046872">
    <property type="term" value="F:metal ion binding"/>
    <property type="evidence" value="ECO:0007669"/>
    <property type="project" value="UniProtKB-KW"/>
</dbReference>
<feature type="transmembrane region" description="Helical" evidence="16">
    <location>
        <begin position="476"/>
        <end position="499"/>
    </location>
</feature>
<evidence type="ECO:0000256" key="16">
    <source>
        <dbReference type="RuleBase" id="RU363061"/>
    </source>
</evidence>
<dbReference type="InterPro" id="IPR036927">
    <property type="entry name" value="Cyt_c_oxase-like_su1_sf"/>
</dbReference>
<dbReference type="GO" id="GO:0022904">
    <property type="term" value="P:respiratory electron transport chain"/>
    <property type="evidence" value="ECO:0007669"/>
    <property type="project" value="TreeGrafter"/>
</dbReference>
<feature type="transmembrane region" description="Helical" evidence="16">
    <location>
        <begin position="128"/>
        <end position="150"/>
    </location>
</feature>
<evidence type="ECO:0000256" key="8">
    <source>
        <dbReference type="ARBA" id="ARBA00022967"/>
    </source>
</evidence>
<evidence type="ECO:0000256" key="7">
    <source>
        <dbReference type="ARBA" id="ARBA00022723"/>
    </source>
</evidence>
<dbReference type="UniPathway" id="UPA00705"/>
<evidence type="ECO:0000256" key="13">
    <source>
        <dbReference type="ARBA" id="ARBA00023136"/>
    </source>
</evidence>
<dbReference type="GO" id="GO:0020037">
    <property type="term" value="F:heme binding"/>
    <property type="evidence" value="ECO:0007669"/>
    <property type="project" value="InterPro"/>
</dbReference>
<reference evidence="18 19" key="1">
    <citation type="submission" date="2018-05" db="EMBL/GenBank/DDBJ databases">
        <title>Rhodohalobacter halophilus gen. nov., sp. nov., a moderately halophilic member of the family Balneolaceae.</title>
        <authorList>
            <person name="Liu Z.-W."/>
        </authorList>
    </citation>
    <scope>NUCLEOTIDE SEQUENCE [LARGE SCALE GENOMIC DNA]</scope>
    <source>
        <strain evidence="18 19">8A47</strain>
    </source>
</reference>
<feature type="transmembrane region" description="Helical" evidence="16">
    <location>
        <begin position="88"/>
        <end position="116"/>
    </location>
</feature>
<feature type="transmembrane region" description="Helical" evidence="16">
    <location>
        <begin position="213"/>
        <end position="236"/>
    </location>
</feature>
<evidence type="ECO:0000256" key="15">
    <source>
        <dbReference type="RuleBase" id="RU000370"/>
    </source>
</evidence>
<comment type="catalytic activity">
    <reaction evidence="14 16">
        <text>4 Fe(II)-[cytochrome c] + O2 + 8 H(+)(in) = 4 Fe(III)-[cytochrome c] + 2 H2O + 4 H(+)(out)</text>
        <dbReference type="Rhea" id="RHEA:11436"/>
        <dbReference type="Rhea" id="RHEA-COMP:10350"/>
        <dbReference type="Rhea" id="RHEA-COMP:14399"/>
        <dbReference type="ChEBI" id="CHEBI:15377"/>
        <dbReference type="ChEBI" id="CHEBI:15378"/>
        <dbReference type="ChEBI" id="CHEBI:15379"/>
        <dbReference type="ChEBI" id="CHEBI:29033"/>
        <dbReference type="ChEBI" id="CHEBI:29034"/>
        <dbReference type="EC" id="7.1.1.9"/>
    </reaction>
</comment>
<keyword evidence="7 16" id="KW-0479">Metal-binding</keyword>
<comment type="similarity">
    <text evidence="15">Belongs to the heme-copper respiratory oxidase family.</text>
</comment>
<dbReference type="PRINTS" id="PR01165">
    <property type="entry name" value="CYCOXIDASEI"/>
</dbReference>
<keyword evidence="8" id="KW-1278">Translocase</keyword>
<keyword evidence="13 16" id="KW-0472">Membrane</keyword>
<evidence type="ECO:0000256" key="6">
    <source>
        <dbReference type="ARBA" id="ARBA00022692"/>
    </source>
</evidence>
<evidence type="ECO:0000256" key="4">
    <source>
        <dbReference type="ARBA" id="ARBA00022617"/>
    </source>
</evidence>
<dbReference type="SUPFAM" id="SSF81442">
    <property type="entry name" value="Cytochrome c oxidase subunit I-like"/>
    <property type="match status" value="1"/>
</dbReference>
<dbReference type="PROSITE" id="PS50855">
    <property type="entry name" value="COX1"/>
    <property type="match status" value="1"/>
</dbReference>